<keyword evidence="2" id="KW-0762">Sugar transport</keyword>
<dbReference type="GO" id="GO:0009401">
    <property type="term" value="P:phosphoenolpyruvate-dependent sugar phosphotransferase system"/>
    <property type="evidence" value="ECO:0007669"/>
    <property type="project" value="UniProtKB-KW"/>
</dbReference>
<dbReference type="eggNOG" id="COG1447">
    <property type="taxonomic scope" value="Bacteria"/>
</dbReference>
<dbReference type="AlphaFoldDB" id="D9RAV8"/>
<evidence type="ECO:0000256" key="7">
    <source>
        <dbReference type="PROSITE-ProRule" id="PRU00418"/>
    </source>
</evidence>
<keyword evidence="6" id="KW-0460">Magnesium</keyword>
<dbReference type="PROSITE" id="PS51095">
    <property type="entry name" value="PTS_EIIA_TYPE_3"/>
    <property type="match status" value="1"/>
</dbReference>
<organism evidence="8 9">
    <name type="scientific">Lacrimispora saccharolytica (strain ATCC 35040 / DSM 2544 / NRCC 2533 / WM1)</name>
    <name type="common">Clostridium saccharolyticum</name>
    <dbReference type="NCBI Taxonomy" id="610130"/>
    <lineage>
        <taxon>Bacteria</taxon>
        <taxon>Bacillati</taxon>
        <taxon>Bacillota</taxon>
        <taxon>Clostridia</taxon>
        <taxon>Lachnospirales</taxon>
        <taxon>Lachnospiraceae</taxon>
        <taxon>Lacrimispora</taxon>
    </lineage>
</organism>
<evidence type="ECO:0000313" key="9">
    <source>
        <dbReference type="Proteomes" id="UP000001662"/>
    </source>
</evidence>
<feature type="modified residue" description="Phosphohistidine; by HPr" evidence="7">
    <location>
        <position position="71"/>
    </location>
</feature>
<evidence type="ECO:0000313" key="8">
    <source>
        <dbReference type="EMBL" id="ADL06155.1"/>
    </source>
</evidence>
<reference evidence="8" key="1">
    <citation type="submission" date="2010-07" db="EMBL/GenBank/DDBJ databases">
        <title>Complete sequence of Clostridium saccharolyticum WM1.</title>
        <authorList>
            <consortium name="US DOE Joint Genome Institute"/>
            <person name="Lucas S."/>
            <person name="Copeland A."/>
            <person name="Lapidus A."/>
            <person name="Cheng J.-F."/>
            <person name="Bruce D."/>
            <person name="Goodwin L."/>
            <person name="Pitluck S."/>
            <person name="Chertkov O."/>
            <person name="Detter J.C."/>
            <person name="Han C."/>
            <person name="Tapia R."/>
            <person name="Land M."/>
            <person name="Hauser L."/>
            <person name="Chang Y.-J."/>
            <person name="Jeffries C."/>
            <person name="Kyrpides N."/>
            <person name="Ivanova N."/>
            <person name="Mikhailova N."/>
            <person name="Mouttaki H."/>
            <person name="Lin L."/>
            <person name="Zhou J."/>
            <person name="Hemme C.L."/>
            <person name="Woyke T."/>
        </authorList>
    </citation>
    <scope>NUCLEOTIDE SEQUENCE [LARGE SCALE GENOMIC DNA]</scope>
    <source>
        <strain evidence="8">WM1</strain>
    </source>
</reference>
<dbReference type="InterPro" id="IPR003188">
    <property type="entry name" value="PTS_IIA_lac/cel"/>
</dbReference>
<protein>
    <submittedName>
        <fullName evidence="8">Phosphotransferase system PTS lactose/cellobiose-specific IIA subunit</fullName>
    </submittedName>
</protein>
<dbReference type="Pfam" id="PF02255">
    <property type="entry name" value="PTS_IIA"/>
    <property type="match status" value="1"/>
</dbReference>
<evidence type="ECO:0000256" key="3">
    <source>
        <dbReference type="ARBA" id="ARBA00022679"/>
    </source>
</evidence>
<keyword evidence="1" id="KW-0813">Transport</keyword>
<dbReference type="PANTHER" id="PTHR34382">
    <property type="entry name" value="PTS SYSTEM N,N'-DIACETYLCHITOBIOSE-SPECIFIC EIIA COMPONENT"/>
    <property type="match status" value="1"/>
</dbReference>
<evidence type="ECO:0000256" key="2">
    <source>
        <dbReference type="ARBA" id="ARBA00022597"/>
    </source>
</evidence>
<dbReference type="InterPro" id="IPR036542">
    <property type="entry name" value="PTS_IIA_lac/cel_sf"/>
</dbReference>
<dbReference type="PIRSF" id="PIRSF000699">
    <property type="entry name" value="PTS_IILac_III"/>
    <property type="match status" value="1"/>
</dbReference>
<name>D9RAV8_LACSW</name>
<sequence>MICLQVISNAGEARSQCMCALESARNGRFEEAESYFNESLERLQAAHHIHTGLITKEARGELQRIGLILVHSEDILMGAEITSALAREMVELYKR</sequence>
<feature type="active site" description="Tele-phosphohistidine intermediate" evidence="5">
    <location>
        <position position="71"/>
    </location>
</feature>
<feature type="binding site" evidence="6">
    <location>
        <position position="74"/>
    </location>
    <ligand>
        <name>Mg(2+)</name>
        <dbReference type="ChEBI" id="CHEBI:18420"/>
        <note>ligand shared between all trimeric partners</note>
    </ligand>
</feature>
<dbReference type="PANTHER" id="PTHR34382:SF7">
    <property type="entry name" value="PTS SYSTEM N,N'-DIACETYLCHITOBIOSE-SPECIFIC EIIA COMPONENT"/>
    <property type="match status" value="1"/>
</dbReference>
<dbReference type="Proteomes" id="UP000001662">
    <property type="component" value="Chromosome"/>
</dbReference>
<evidence type="ECO:0000256" key="5">
    <source>
        <dbReference type="PIRSR" id="PIRSR000699-1"/>
    </source>
</evidence>
<comment type="cofactor">
    <cofactor evidence="6">
        <name>Mg(2+)</name>
        <dbReference type="ChEBI" id="CHEBI:18420"/>
    </cofactor>
    <text evidence="6">Binds 1 Mg(2+) ion per trimer.</text>
</comment>
<keyword evidence="6" id="KW-0479">Metal-binding</keyword>
<dbReference type="PaxDb" id="610130-Closa_3632"/>
<dbReference type="HOGENOM" id="CLU_152490_0_0_9"/>
<dbReference type="EMBL" id="CP002109">
    <property type="protein sequence ID" value="ADL06155.1"/>
    <property type="molecule type" value="Genomic_DNA"/>
</dbReference>
<proteinExistence type="predicted"/>
<gene>
    <name evidence="8" type="ordered locus">Closa_3632</name>
</gene>
<keyword evidence="3" id="KW-0808">Transferase</keyword>
<accession>D9RAV8</accession>
<dbReference type="SUPFAM" id="SSF46973">
    <property type="entry name" value="Enzyme IIa from lactose specific PTS, IIa-lac"/>
    <property type="match status" value="1"/>
</dbReference>
<dbReference type="Gene3D" id="1.20.58.80">
    <property type="entry name" value="Phosphotransferase system, lactose/cellobiose-type IIA subunit"/>
    <property type="match status" value="1"/>
</dbReference>
<evidence type="ECO:0000256" key="4">
    <source>
        <dbReference type="ARBA" id="ARBA00022683"/>
    </source>
</evidence>
<keyword evidence="9" id="KW-1185">Reference proteome</keyword>
<dbReference type="GO" id="GO:0046872">
    <property type="term" value="F:metal ion binding"/>
    <property type="evidence" value="ECO:0007669"/>
    <property type="project" value="UniProtKB-KW"/>
</dbReference>
<dbReference type="STRING" id="610130.Closa_3632"/>
<dbReference type="KEGG" id="csh:Closa_3632"/>
<evidence type="ECO:0000256" key="6">
    <source>
        <dbReference type="PIRSR" id="PIRSR000699-2"/>
    </source>
</evidence>
<keyword evidence="4" id="KW-0598">Phosphotransferase system</keyword>
<dbReference type="GO" id="GO:0016740">
    <property type="term" value="F:transferase activity"/>
    <property type="evidence" value="ECO:0007669"/>
    <property type="project" value="UniProtKB-KW"/>
</dbReference>
<evidence type="ECO:0000256" key="1">
    <source>
        <dbReference type="ARBA" id="ARBA00022448"/>
    </source>
</evidence>